<keyword evidence="9" id="KW-0325">Glycoprotein</keyword>
<keyword evidence="8 12" id="KW-0472">Membrane</keyword>
<gene>
    <name evidence="14" type="primary">LOC115878717</name>
</gene>
<dbReference type="OrthoDB" id="426438at2759"/>
<evidence type="ECO:0000256" key="5">
    <source>
        <dbReference type="ARBA" id="ARBA00022692"/>
    </source>
</evidence>
<dbReference type="Pfam" id="PF10149">
    <property type="entry name" value="TM231"/>
    <property type="match status" value="1"/>
</dbReference>
<accession>A0A6J2XIN1</accession>
<evidence type="ECO:0000256" key="6">
    <source>
        <dbReference type="ARBA" id="ARBA00022989"/>
    </source>
</evidence>
<name>A0A6J2XIN1_SITOR</name>
<evidence type="ECO:0000313" key="13">
    <source>
        <dbReference type="Proteomes" id="UP000504635"/>
    </source>
</evidence>
<dbReference type="InParanoid" id="A0A6J2XIN1"/>
<evidence type="ECO:0000256" key="10">
    <source>
        <dbReference type="ARBA" id="ARBA00023273"/>
    </source>
</evidence>
<dbReference type="GO" id="GO:0060271">
    <property type="term" value="P:cilium assembly"/>
    <property type="evidence" value="ECO:0007669"/>
    <property type="project" value="TreeGrafter"/>
</dbReference>
<keyword evidence="10" id="KW-0966">Cell projection</keyword>
<organism evidence="13 14">
    <name type="scientific">Sitophilus oryzae</name>
    <name type="common">Rice weevil</name>
    <name type="synonym">Curculio oryzae</name>
    <dbReference type="NCBI Taxonomy" id="7048"/>
    <lineage>
        <taxon>Eukaryota</taxon>
        <taxon>Metazoa</taxon>
        <taxon>Ecdysozoa</taxon>
        <taxon>Arthropoda</taxon>
        <taxon>Hexapoda</taxon>
        <taxon>Insecta</taxon>
        <taxon>Pterygota</taxon>
        <taxon>Neoptera</taxon>
        <taxon>Endopterygota</taxon>
        <taxon>Coleoptera</taxon>
        <taxon>Polyphaga</taxon>
        <taxon>Cucujiformia</taxon>
        <taxon>Curculionidae</taxon>
        <taxon>Dryophthorinae</taxon>
        <taxon>Sitophilus</taxon>
    </lineage>
</organism>
<evidence type="ECO:0000313" key="14">
    <source>
        <dbReference type="RefSeq" id="XP_030751157.1"/>
    </source>
</evidence>
<evidence type="ECO:0000256" key="4">
    <source>
        <dbReference type="ARBA" id="ARBA00022475"/>
    </source>
</evidence>
<dbReference type="RefSeq" id="XP_030751157.1">
    <property type="nucleotide sequence ID" value="XM_030895297.1"/>
</dbReference>
<evidence type="ECO:0000256" key="2">
    <source>
        <dbReference type="ARBA" id="ARBA00009082"/>
    </source>
</evidence>
<dbReference type="KEGG" id="soy:115878717"/>
<reference evidence="14" key="1">
    <citation type="submission" date="2025-08" db="UniProtKB">
        <authorList>
            <consortium name="RefSeq"/>
        </authorList>
    </citation>
    <scope>IDENTIFICATION</scope>
    <source>
        <tissue evidence="14">Gonads</tissue>
    </source>
</reference>
<dbReference type="PANTHER" id="PTHR14605">
    <property type="entry name" value="CHST5 PROTEIN"/>
    <property type="match status" value="1"/>
</dbReference>
<keyword evidence="4" id="KW-1003">Cell membrane</keyword>
<dbReference type="PANTHER" id="PTHR14605:SF1">
    <property type="entry name" value="TRANSMEMBRANE PROTEIN 231"/>
    <property type="match status" value="1"/>
</dbReference>
<proteinExistence type="inferred from homology"/>
<dbReference type="GO" id="GO:0035869">
    <property type="term" value="C:ciliary transition zone"/>
    <property type="evidence" value="ECO:0007669"/>
    <property type="project" value="TreeGrafter"/>
</dbReference>
<evidence type="ECO:0000256" key="3">
    <source>
        <dbReference type="ARBA" id="ARBA00015087"/>
    </source>
</evidence>
<keyword evidence="7" id="KW-0969">Cilium</keyword>
<dbReference type="GeneID" id="115878717"/>
<evidence type="ECO:0000256" key="9">
    <source>
        <dbReference type="ARBA" id="ARBA00023180"/>
    </source>
</evidence>
<keyword evidence="13" id="KW-1185">Reference proteome</keyword>
<keyword evidence="6 12" id="KW-1133">Transmembrane helix</keyword>
<evidence type="ECO:0000256" key="11">
    <source>
        <dbReference type="ARBA" id="ARBA00024803"/>
    </source>
</evidence>
<dbReference type="GO" id="GO:0060170">
    <property type="term" value="C:ciliary membrane"/>
    <property type="evidence" value="ECO:0007669"/>
    <property type="project" value="UniProtKB-SubCell"/>
</dbReference>
<feature type="transmembrane region" description="Helical" evidence="12">
    <location>
        <begin position="262"/>
        <end position="283"/>
    </location>
</feature>
<dbReference type="InterPro" id="IPR019306">
    <property type="entry name" value="TMEM231"/>
</dbReference>
<evidence type="ECO:0000256" key="7">
    <source>
        <dbReference type="ARBA" id="ARBA00023069"/>
    </source>
</evidence>
<dbReference type="AlphaFoldDB" id="A0A6J2XIN1"/>
<comment type="function">
    <text evidence="11">Transmembrane component of the tectonic-like complex, a complex localized at the transition zone of primary cilia and acting as a barrier that prevents diffusion of transmembrane proteins between the cilia and plasma membranes. Required for ciliogenesis and sonic hedgehog/SHH signaling.</text>
</comment>
<evidence type="ECO:0000256" key="8">
    <source>
        <dbReference type="ARBA" id="ARBA00023136"/>
    </source>
</evidence>
<dbReference type="FunCoup" id="A0A6J2XIN1">
    <property type="interactions" value="47"/>
</dbReference>
<protein>
    <recommendedName>
        <fullName evidence="3">Transmembrane protein 231</fullName>
    </recommendedName>
</protein>
<evidence type="ECO:0000256" key="1">
    <source>
        <dbReference type="ARBA" id="ARBA00004272"/>
    </source>
</evidence>
<sequence>MVVLDIYSRNVKIQYKAFLLSKATLVTLVFDFISIALPFIICYNTGGFWMKQDVVYAYPEVKFKGHYLLVVTFDDDTINPIICGSFSNYKRYLKELDTCHTIQIREIDENDDGKPYKLETTFKSNIAKNSVISSVNLMLPVKFKFGNPCPSVIENTILYQNLYSKRNSDIKVYADMQLYQHDLVKCPKYGMTHYNYSIIHEGMSNEEYKLEKILEKYSDTKNIFKTTLVNTITSYIPTKDDVFTISLTVNYPEQKIHHKPRFWHIIKTAWIQFLALYILTAWITNKIKSYIFNNNLVLLYKQKNK</sequence>
<keyword evidence="5 12" id="KW-0812">Transmembrane</keyword>
<evidence type="ECO:0000256" key="12">
    <source>
        <dbReference type="SAM" id="Phobius"/>
    </source>
</evidence>
<dbReference type="GO" id="GO:0032880">
    <property type="term" value="P:regulation of protein localization"/>
    <property type="evidence" value="ECO:0007669"/>
    <property type="project" value="TreeGrafter"/>
</dbReference>
<comment type="subcellular location">
    <subcellularLocation>
        <location evidence="1">Cell projection</location>
        <location evidence="1">Cilium membrane</location>
        <topology evidence="1">Multi-pass membrane protein</topology>
    </subcellularLocation>
</comment>
<dbReference type="Proteomes" id="UP000504635">
    <property type="component" value="Unplaced"/>
</dbReference>
<comment type="similarity">
    <text evidence="2">Belongs to the TMEM231 family.</text>
</comment>
<feature type="transmembrane region" description="Helical" evidence="12">
    <location>
        <begin position="20"/>
        <end position="43"/>
    </location>
</feature>